<keyword evidence="1" id="KW-0479">Metal-binding</keyword>
<dbReference type="GO" id="GO:0008270">
    <property type="term" value="F:zinc ion binding"/>
    <property type="evidence" value="ECO:0007669"/>
    <property type="project" value="UniProtKB-KW"/>
</dbReference>
<evidence type="ECO:0000313" key="4">
    <source>
        <dbReference type="EMBL" id="VWO98611.1"/>
    </source>
</evidence>
<sequence length="225" mass="25198">MNVVPRGRSPTRRTPEFPDAEWGNVLRGKVVDLDHVFSGQYSFGKDEKHTEKFGPLELSYRPVAPSKTVKSTGDWVIAWQRTTAAILYAFLHRKLELEGYYEHIFGLFGAIHPDYHHRVLDYDRAARKKAAAVHTILLTDIHEFAFLRTLYIESIGASITARATPTTPSDAKKRSRKPPSDEPCRRWNRGICNASDSACKYAHLCSNCGASGHPASGCAKDGKRN</sequence>
<protein>
    <recommendedName>
        <fullName evidence="3">C3H1-type domain-containing protein</fullName>
    </recommendedName>
</protein>
<keyword evidence="1" id="KW-0862">Zinc</keyword>
<keyword evidence="1" id="KW-0863">Zinc-finger</keyword>
<evidence type="ECO:0000256" key="1">
    <source>
        <dbReference type="PROSITE-ProRule" id="PRU00723"/>
    </source>
</evidence>
<gene>
    <name evidence="4" type="primary">F9WZ47</name>
</gene>
<name>A0A5K1K0U7_9APHY</name>
<dbReference type="InterPro" id="IPR000571">
    <property type="entry name" value="Znf_CCCH"/>
</dbReference>
<feature type="region of interest" description="Disordered" evidence="2">
    <location>
        <begin position="163"/>
        <end position="183"/>
    </location>
</feature>
<organism evidence="4">
    <name type="scientific">Ganoderma boninense</name>
    <dbReference type="NCBI Taxonomy" id="34458"/>
    <lineage>
        <taxon>Eukaryota</taxon>
        <taxon>Fungi</taxon>
        <taxon>Dikarya</taxon>
        <taxon>Basidiomycota</taxon>
        <taxon>Agaricomycotina</taxon>
        <taxon>Agaricomycetes</taxon>
        <taxon>Polyporales</taxon>
        <taxon>Polyporaceae</taxon>
        <taxon>Ganoderma</taxon>
    </lineage>
</organism>
<dbReference type="AlphaFoldDB" id="A0A5K1K0U7"/>
<evidence type="ECO:0000256" key="2">
    <source>
        <dbReference type="SAM" id="MobiDB-lite"/>
    </source>
</evidence>
<accession>A0A5K1K0U7</accession>
<evidence type="ECO:0000259" key="3">
    <source>
        <dbReference type="PROSITE" id="PS50103"/>
    </source>
</evidence>
<reference evidence="4" key="1">
    <citation type="submission" date="2019-10" db="EMBL/GenBank/DDBJ databases">
        <authorList>
            <person name="Nor Muhammad N."/>
        </authorList>
    </citation>
    <scope>NUCLEOTIDE SEQUENCE</scope>
</reference>
<dbReference type="EMBL" id="LR727058">
    <property type="protein sequence ID" value="VWO98611.1"/>
    <property type="molecule type" value="Genomic_DNA"/>
</dbReference>
<feature type="zinc finger region" description="C3H1-type" evidence="1">
    <location>
        <begin position="178"/>
        <end position="206"/>
    </location>
</feature>
<feature type="domain" description="C3H1-type" evidence="3">
    <location>
        <begin position="178"/>
        <end position="206"/>
    </location>
</feature>
<dbReference type="PROSITE" id="PS50103">
    <property type="entry name" value="ZF_C3H1"/>
    <property type="match status" value="1"/>
</dbReference>
<proteinExistence type="predicted"/>